<dbReference type="InterPro" id="IPR036890">
    <property type="entry name" value="HATPase_C_sf"/>
</dbReference>
<evidence type="ECO:0000256" key="3">
    <source>
        <dbReference type="ARBA" id="ARBA00022553"/>
    </source>
</evidence>
<reference evidence="12 13" key="1">
    <citation type="submission" date="2016-10" db="EMBL/GenBank/DDBJ databases">
        <authorList>
            <person name="de Groot N.N."/>
        </authorList>
    </citation>
    <scope>NUCLEOTIDE SEQUENCE [LARGE SCALE GENOMIC DNA]</scope>
    <source>
        <strain evidence="12 13">ATCC 35022</strain>
    </source>
</reference>
<dbReference type="SMART" id="SM00091">
    <property type="entry name" value="PAS"/>
    <property type="match status" value="1"/>
</dbReference>
<dbReference type="InterPro" id="IPR011006">
    <property type="entry name" value="CheY-like_superfamily"/>
</dbReference>
<dbReference type="InterPro" id="IPR035965">
    <property type="entry name" value="PAS-like_dom_sf"/>
</dbReference>
<dbReference type="InterPro" id="IPR003661">
    <property type="entry name" value="HisK_dim/P_dom"/>
</dbReference>
<feature type="domain" description="Histidine kinase" evidence="9">
    <location>
        <begin position="264"/>
        <end position="485"/>
    </location>
</feature>
<evidence type="ECO:0000256" key="8">
    <source>
        <dbReference type="SAM" id="Phobius"/>
    </source>
</evidence>
<feature type="domain" description="Response regulatory" evidence="10">
    <location>
        <begin position="648"/>
        <end position="767"/>
    </location>
</feature>
<evidence type="ECO:0000256" key="5">
    <source>
        <dbReference type="PROSITE-ProRule" id="PRU00169"/>
    </source>
</evidence>
<dbReference type="Proteomes" id="UP000199071">
    <property type="component" value="Unassembled WGS sequence"/>
</dbReference>
<dbReference type="Pfam" id="PF00989">
    <property type="entry name" value="PAS"/>
    <property type="match status" value="1"/>
</dbReference>
<dbReference type="Pfam" id="PF00072">
    <property type="entry name" value="Response_reg"/>
    <property type="match status" value="1"/>
</dbReference>
<dbReference type="STRING" id="665467.SAMN02982931_01548"/>
<dbReference type="GO" id="GO:0000155">
    <property type="term" value="F:phosphorelay sensor kinase activity"/>
    <property type="evidence" value="ECO:0007669"/>
    <property type="project" value="InterPro"/>
</dbReference>
<dbReference type="PROSITE" id="PS50110">
    <property type="entry name" value="RESPONSE_REGULATORY"/>
    <property type="match status" value="2"/>
</dbReference>
<dbReference type="FunFam" id="3.30.565.10:FF:000010">
    <property type="entry name" value="Sensor histidine kinase RcsC"/>
    <property type="match status" value="1"/>
</dbReference>
<sequence>MSLPAESNPYPVDPAPDVRGDASREGLSAPGSGEPTDRTRGKRVAAGFLATLAGLVALFALAIAYVEPTTVPVAVPITVILAGLSLWGASRIDAIRYRARLDALKREKRELATTLERIADTAWELRENEERYRGLIDAQGDLVAHRDAEGRVTFVNPAFLTIFGLRETDVLGKPLTVVPIEEAHDADRGAPGDLAARDVKLMTQSGPRWFAWVDIRIRGDDGILGPMHSVARDITARKEVELALVESREKAEAASKAKSRFLATVSHEFRTPLNGILGLNELLLETRLTPVQETYAQGVQSSGEALLGLIDDMLDFSRIEAERFDLRPEVTNLAGLLQAIVELLAARAHARGIDIVADIDPDVPSLVSVDATRLRQVLVNLVGNGVKFTERGGVCLAAGVEAAGDETATVVFTVTDTGPGIDPADAERLFSEFEQADAGPNRRHGGAGLGLAISRRIVRRMGSDVTVAPRSGGGSVFRFALELPVEAPAPGEETSLDGRRVLVVMPQGEEAPALVRGLERAGCEAREVTTLNAAAALVGAAVAAGLPYDAILLDRRLAGDAAVALARLQEAAGQEIGAAILIEPGGRDEIDGLRETGFDAYLVRPIRRSSLVRIVGELAVSPGAFHMDPEDVRVRQPETPGRASTGLDVLLAEDNEISALLARAVVEGIGHTVTMVRDGEAAVAAVRDRATPFPLILMDLHMPGLDGLAAARAIRAWEAESGGPRSRLVALTADVVPETQEAARAAGIDTILEKPVSPDTLRRLLAD</sequence>
<dbReference type="RefSeq" id="WP_090875841.1">
    <property type="nucleotide sequence ID" value="NZ_FMXQ01000003.1"/>
</dbReference>
<dbReference type="SMART" id="SM00388">
    <property type="entry name" value="HisKA"/>
    <property type="match status" value="1"/>
</dbReference>
<dbReference type="SUPFAM" id="SSF55785">
    <property type="entry name" value="PYP-like sensor domain (PAS domain)"/>
    <property type="match status" value="1"/>
</dbReference>
<dbReference type="SMART" id="SM00448">
    <property type="entry name" value="REC"/>
    <property type="match status" value="1"/>
</dbReference>
<dbReference type="SUPFAM" id="SSF55874">
    <property type="entry name" value="ATPase domain of HSP90 chaperone/DNA topoisomerase II/histidine kinase"/>
    <property type="match status" value="1"/>
</dbReference>
<feature type="modified residue" description="4-aspartylphosphate" evidence="5">
    <location>
        <position position="699"/>
    </location>
</feature>
<dbReference type="PRINTS" id="PR00344">
    <property type="entry name" value="BCTRLSENSOR"/>
</dbReference>
<dbReference type="InterPro" id="IPR005467">
    <property type="entry name" value="His_kinase_dom"/>
</dbReference>
<keyword evidence="6" id="KW-0175">Coiled coil</keyword>
<dbReference type="NCBIfam" id="TIGR00229">
    <property type="entry name" value="sensory_box"/>
    <property type="match status" value="1"/>
</dbReference>
<evidence type="ECO:0000259" key="9">
    <source>
        <dbReference type="PROSITE" id="PS50109"/>
    </source>
</evidence>
<evidence type="ECO:0000256" key="1">
    <source>
        <dbReference type="ARBA" id="ARBA00000085"/>
    </source>
</evidence>
<gene>
    <name evidence="12" type="ORF">SAMN02982931_01548</name>
</gene>
<dbReference type="CDD" id="cd16922">
    <property type="entry name" value="HATPase_EvgS-ArcB-TorS-like"/>
    <property type="match status" value="1"/>
</dbReference>
<dbReference type="Gene3D" id="1.10.287.130">
    <property type="match status" value="1"/>
</dbReference>
<feature type="modified residue" description="4-aspartylphosphate" evidence="5">
    <location>
        <position position="554"/>
    </location>
</feature>
<keyword evidence="8" id="KW-0472">Membrane</keyword>
<evidence type="ECO:0000256" key="2">
    <source>
        <dbReference type="ARBA" id="ARBA00012438"/>
    </source>
</evidence>
<dbReference type="OrthoDB" id="9813151at2"/>
<evidence type="ECO:0000259" key="10">
    <source>
        <dbReference type="PROSITE" id="PS50110"/>
    </source>
</evidence>
<dbReference type="CDD" id="cd00082">
    <property type="entry name" value="HisKA"/>
    <property type="match status" value="1"/>
</dbReference>
<keyword evidence="13" id="KW-1185">Reference proteome</keyword>
<evidence type="ECO:0000259" key="11">
    <source>
        <dbReference type="PROSITE" id="PS50112"/>
    </source>
</evidence>
<dbReference type="SUPFAM" id="SSF47384">
    <property type="entry name" value="Homodimeric domain of signal transducing histidine kinase"/>
    <property type="match status" value="1"/>
</dbReference>
<comment type="catalytic activity">
    <reaction evidence="1">
        <text>ATP + protein L-histidine = ADP + protein N-phospho-L-histidine.</text>
        <dbReference type="EC" id="2.7.13.3"/>
    </reaction>
</comment>
<proteinExistence type="predicted"/>
<keyword evidence="8" id="KW-0812">Transmembrane</keyword>
<dbReference type="InterPro" id="IPR004358">
    <property type="entry name" value="Sig_transdc_His_kin-like_C"/>
</dbReference>
<dbReference type="InterPro" id="IPR000014">
    <property type="entry name" value="PAS"/>
</dbReference>
<dbReference type="Gene3D" id="3.30.450.20">
    <property type="entry name" value="PAS domain"/>
    <property type="match status" value="1"/>
</dbReference>
<dbReference type="EMBL" id="FMXQ01000003">
    <property type="protein sequence ID" value="SDB20984.1"/>
    <property type="molecule type" value="Genomic_DNA"/>
</dbReference>
<evidence type="ECO:0000256" key="4">
    <source>
        <dbReference type="ARBA" id="ARBA00023012"/>
    </source>
</evidence>
<dbReference type="Pfam" id="PF00512">
    <property type="entry name" value="HisKA"/>
    <property type="match status" value="1"/>
</dbReference>
<dbReference type="AlphaFoldDB" id="A0A1G6BK46"/>
<dbReference type="InterPro" id="IPR036097">
    <property type="entry name" value="HisK_dim/P_sf"/>
</dbReference>
<dbReference type="PANTHER" id="PTHR45339:SF1">
    <property type="entry name" value="HYBRID SIGNAL TRANSDUCTION HISTIDINE KINASE J"/>
    <property type="match status" value="1"/>
</dbReference>
<evidence type="ECO:0000313" key="12">
    <source>
        <dbReference type="EMBL" id="SDB20984.1"/>
    </source>
</evidence>
<dbReference type="SUPFAM" id="SSF52172">
    <property type="entry name" value="CheY-like"/>
    <property type="match status" value="2"/>
</dbReference>
<dbReference type="PANTHER" id="PTHR45339">
    <property type="entry name" value="HYBRID SIGNAL TRANSDUCTION HISTIDINE KINASE J"/>
    <property type="match status" value="1"/>
</dbReference>
<evidence type="ECO:0000256" key="7">
    <source>
        <dbReference type="SAM" id="MobiDB-lite"/>
    </source>
</evidence>
<keyword evidence="4" id="KW-0902">Two-component regulatory system</keyword>
<dbReference type="EC" id="2.7.13.3" evidence="2"/>
<protein>
    <recommendedName>
        <fullName evidence="2">histidine kinase</fullName>
        <ecNumber evidence="2">2.7.13.3</ecNumber>
    </recommendedName>
</protein>
<keyword evidence="3 5" id="KW-0597">Phosphoprotein</keyword>
<dbReference type="CDD" id="cd00130">
    <property type="entry name" value="PAS"/>
    <property type="match status" value="1"/>
</dbReference>
<keyword evidence="8" id="KW-1133">Transmembrane helix</keyword>
<evidence type="ECO:0000256" key="6">
    <source>
        <dbReference type="SAM" id="Coils"/>
    </source>
</evidence>
<dbReference type="Gene3D" id="3.40.50.2300">
    <property type="match status" value="2"/>
</dbReference>
<dbReference type="CDD" id="cd17546">
    <property type="entry name" value="REC_hyHK_CKI1_RcsC-like"/>
    <property type="match status" value="1"/>
</dbReference>
<feature type="domain" description="Response regulatory" evidence="10">
    <location>
        <begin position="500"/>
        <end position="619"/>
    </location>
</feature>
<dbReference type="InterPro" id="IPR013767">
    <property type="entry name" value="PAS_fold"/>
</dbReference>
<feature type="domain" description="PAS" evidence="11">
    <location>
        <begin position="128"/>
        <end position="173"/>
    </location>
</feature>
<dbReference type="InterPro" id="IPR003594">
    <property type="entry name" value="HATPase_dom"/>
</dbReference>
<feature type="transmembrane region" description="Helical" evidence="8">
    <location>
        <begin position="71"/>
        <end position="90"/>
    </location>
</feature>
<feature type="coiled-coil region" evidence="6">
    <location>
        <begin position="94"/>
        <end position="121"/>
    </location>
</feature>
<dbReference type="Pfam" id="PF02518">
    <property type="entry name" value="HATPase_c"/>
    <property type="match status" value="1"/>
</dbReference>
<dbReference type="InterPro" id="IPR001789">
    <property type="entry name" value="Sig_transdc_resp-reg_receiver"/>
</dbReference>
<evidence type="ECO:0000313" key="13">
    <source>
        <dbReference type="Proteomes" id="UP000199071"/>
    </source>
</evidence>
<dbReference type="PROSITE" id="PS50109">
    <property type="entry name" value="HIS_KIN"/>
    <property type="match status" value="1"/>
</dbReference>
<name>A0A1G6BK46_9HYPH</name>
<accession>A0A1G6BK46</accession>
<dbReference type="PROSITE" id="PS50112">
    <property type="entry name" value="PAS"/>
    <property type="match status" value="1"/>
</dbReference>
<dbReference type="SMART" id="SM00387">
    <property type="entry name" value="HATPase_c"/>
    <property type="match status" value="1"/>
</dbReference>
<organism evidence="12 13">
    <name type="scientific">Bauldia litoralis</name>
    <dbReference type="NCBI Taxonomy" id="665467"/>
    <lineage>
        <taxon>Bacteria</taxon>
        <taxon>Pseudomonadati</taxon>
        <taxon>Pseudomonadota</taxon>
        <taxon>Alphaproteobacteria</taxon>
        <taxon>Hyphomicrobiales</taxon>
        <taxon>Kaistiaceae</taxon>
        <taxon>Bauldia</taxon>
    </lineage>
</organism>
<feature type="region of interest" description="Disordered" evidence="7">
    <location>
        <begin position="1"/>
        <end position="40"/>
    </location>
</feature>
<dbReference type="Gene3D" id="3.30.565.10">
    <property type="entry name" value="Histidine kinase-like ATPase, C-terminal domain"/>
    <property type="match status" value="1"/>
</dbReference>
<feature type="transmembrane region" description="Helical" evidence="8">
    <location>
        <begin position="44"/>
        <end position="65"/>
    </location>
</feature>